<name>A0A814ZEA2_9BILA</name>
<dbReference type="Pfam" id="PF14496">
    <property type="entry name" value="NEL"/>
    <property type="match status" value="1"/>
</dbReference>
<feature type="domain" description="NEL" evidence="3">
    <location>
        <begin position="292"/>
        <end position="591"/>
    </location>
</feature>
<organism evidence="4 6">
    <name type="scientific">Rotaria sordida</name>
    <dbReference type="NCBI Taxonomy" id="392033"/>
    <lineage>
        <taxon>Eukaryota</taxon>
        <taxon>Metazoa</taxon>
        <taxon>Spiralia</taxon>
        <taxon>Gnathifera</taxon>
        <taxon>Rotifera</taxon>
        <taxon>Eurotatoria</taxon>
        <taxon>Bdelloidea</taxon>
        <taxon>Philodinida</taxon>
        <taxon>Philodinidae</taxon>
        <taxon>Rotaria</taxon>
    </lineage>
</organism>
<accession>A0A814ZEA2</accession>
<dbReference type="PANTHER" id="PTHR48051">
    <property type="match status" value="1"/>
</dbReference>
<evidence type="ECO:0000313" key="4">
    <source>
        <dbReference type="EMBL" id="CAF1242657.1"/>
    </source>
</evidence>
<reference evidence="4" key="1">
    <citation type="submission" date="2021-02" db="EMBL/GenBank/DDBJ databases">
        <authorList>
            <person name="Nowell W R."/>
        </authorList>
    </citation>
    <scope>NUCLEOTIDE SEQUENCE</scope>
</reference>
<dbReference type="Gene3D" id="1.20.58.360">
    <property type="entry name" value="Shigella T3SS effector IpaH defines"/>
    <property type="match status" value="1"/>
</dbReference>
<sequence>MDHTLILELPYALSECGDENEKVNVKSQLFEQLPGILIIRHGYDCYKMRSWLINNMTILEELKKWMMRVQVIELHDYIMDPFTIHGTSTTLNQRQTTPAARRIRSNARQRVISPKVPIYRASQNTKIETSEKAQSSKLSLKKMMTLPVLTELLEVWKDPDSFAQVDKAKEKITDCFNQRLDTLDLSFLGLTSLPDVFGGMQNIHYLSIANNYFSEMPLCLTKLTSLKRLNISNNILNEVPDLIKEFKYLECFNSECNQLQKISEELGRLPRLKTLMLAHNRIMNMPQNIRHIKDLQIEDQVPLASFGDFSPEFEAQWEENFSKEAYSGYFEIWLARYEEILRLPEAKKYRQVFKQRIGALMEAMVNDSNFRKFCYEKAYNVVSTSHDGILFALYELEAKLVEQLIIELKLSDKEVRQEVERAFNFYRLQELAQLHGQQFSLQNDATPDEEVVDGQESILFFYISPGNTLEMPSGKEIPRHMYQSNLGIATDDDVRRAVERIRQEKKEHGPNYLIHFILDKEHWIEYLSRRYSDFITEHTQVFVDQMEEIEAKKDQVNEYDYLIRMNALLEEKNESEQRLYYQLTKNIVIDS</sequence>
<evidence type="ECO:0000313" key="6">
    <source>
        <dbReference type="Proteomes" id="UP000663854"/>
    </source>
</evidence>
<dbReference type="InterPro" id="IPR001611">
    <property type="entry name" value="Leu-rich_rpt"/>
</dbReference>
<keyword evidence="2" id="KW-0677">Repeat</keyword>
<keyword evidence="1" id="KW-0433">Leucine-rich repeat</keyword>
<dbReference type="PANTHER" id="PTHR48051:SF1">
    <property type="entry name" value="RAS SUPPRESSOR PROTEIN 1"/>
    <property type="match status" value="1"/>
</dbReference>
<evidence type="ECO:0000256" key="1">
    <source>
        <dbReference type="ARBA" id="ARBA00022614"/>
    </source>
</evidence>
<dbReference type="GO" id="GO:0005737">
    <property type="term" value="C:cytoplasm"/>
    <property type="evidence" value="ECO:0007669"/>
    <property type="project" value="TreeGrafter"/>
</dbReference>
<dbReference type="SUPFAM" id="SSF52058">
    <property type="entry name" value="L domain-like"/>
    <property type="match status" value="1"/>
</dbReference>
<dbReference type="InterPro" id="IPR050216">
    <property type="entry name" value="LRR_domain-containing"/>
</dbReference>
<dbReference type="GO" id="GO:0016567">
    <property type="term" value="P:protein ubiquitination"/>
    <property type="evidence" value="ECO:0007669"/>
    <property type="project" value="InterPro"/>
</dbReference>
<dbReference type="GO" id="GO:0004842">
    <property type="term" value="F:ubiquitin-protein transferase activity"/>
    <property type="evidence" value="ECO:0007669"/>
    <property type="project" value="InterPro"/>
</dbReference>
<protein>
    <recommendedName>
        <fullName evidence="3">NEL domain-containing protein</fullName>
    </recommendedName>
</protein>
<evidence type="ECO:0000313" key="7">
    <source>
        <dbReference type="Proteomes" id="UP000663870"/>
    </source>
</evidence>
<comment type="caution">
    <text evidence="4">The sequence shown here is derived from an EMBL/GenBank/DDBJ whole genome shotgun (WGS) entry which is preliminary data.</text>
</comment>
<dbReference type="InterPro" id="IPR029487">
    <property type="entry name" value="NEL_dom"/>
</dbReference>
<dbReference type="AlphaFoldDB" id="A0A814ZEA2"/>
<keyword evidence="7" id="KW-1185">Reference proteome</keyword>
<dbReference type="EMBL" id="CAJNOL010002717">
    <property type="protein sequence ID" value="CAF1524573.1"/>
    <property type="molecule type" value="Genomic_DNA"/>
</dbReference>
<dbReference type="PROSITE" id="PS51450">
    <property type="entry name" value="LRR"/>
    <property type="match status" value="1"/>
</dbReference>
<gene>
    <name evidence="5" type="ORF">JXQ802_LOCUS41804</name>
    <name evidence="4" type="ORF">PYM288_LOCUS26959</name>
</gene>
<dbReference type="PROSITE" id="PS52053">
    <property type="entry name" value="NEL"/>
    <property type="match status" value="1"/>
</dbReference>
<dbReference type="Proteomes" id="UP000663854">
    <property type="component" value="Unassembled WGS sequence"/>
</dbReference>
<evidence type="ECO:0000313" key="5">
    <source>
        <dbReference type="EMBL" id="CAF1524573.1"/>
    </source>
</evidence>
<dbReference type="Proteomes" id="UP000663870">
    <property type="component" value="Unassembled WGS sequence"/>
</dbReference>
<dbReference type="Gene3D" id="3.80.10.10">
    <property type="entry name" value="Ribonuclease Inhibitor"/>
    <property type="match status" value="1"/>
</dbReference>
<evidence type="ECO:0000259" key="3">
    <source>
        <dbReference type="PROSITE" id="PS52053"/>
    </source>
</evidence>
<proteinExistence type="predicted"/>
<dbReference type="EMBL" id="CAJNOH010001697">
    <property type="protein sequence ID" value="CAF1242657.1"/>
    <property type="molecule type" value="Genomic_DNA"/>
</dbReference>
<evidence type="ECO:0000256" key="2">
    <source>
        <dbReference type="ARBA" id="ARBA00022737"/>
    </source>
</evidence>
<dbReference type="SMART" id="SM00364">
    <property type="entry name" value="LRR_BAC"/>
    <property type="match status" value="3"/>
</dbReference>
<dbReference type="InterPro" id="IPR032675">
    <property type="entry name" value="LRR_dom_sf"/>
</dbReference>